<dbReference type="VEuPathDB" id="FungiDB:PTTG_29990"/>
<dbReference type="OrthoDB" id="2496748at2759"/>
<evidence type="ECO:0000313" key="1">
    <source>
        <dbReference type="EMBL" id="OAV86274.1"/>
    </source>
</evidence>
<organism evidence="1">
    <name type="scientific">Puccinia triticina (isolate 1-1 / race 1 (BBBD))</name>
    <name type="common">Brown leaf rust fungus</name>
    <dbReference type="NCBI Taxonomy" id="630390"/>
    <lineage>
        <taxon>Eukaryota</taxon>
        <taxon>Fungi</taxon>
        <taxon>Dikarya</taxon>
        <taxon>Basidiomycota</taxon>
        <taxon>Pucciniomycotina</taxon>
        <taxon>Pucciniomycetes</taxon>
        <taxon>Pucciniales</taxon>
        <taxon>Pucciniaceae</taxon>
        <taxon>Puccinia</taxon>
    </lineage>
</organism>
<proteinExistence type="predicted"/>
<dbReference type="EMBL" id="ADAS02001359">
    <property type="protein sequence ID" value="OAV86274.1"/>
    <property type="molecule type" value="Genomic_DNA"/>
</dbReference>
<evidence type="ECO:0000313" key="2">
    <source>
        <dbReference type="EnsemblFungi" id="PTTG_29990-t43_1-p1"/>
    </source>
</evidence>
<reference evidence="1" key="1">
    <citation type="submission" date="2009-11" db="EMBL/GenBank/DDBJ databases">
        <authorList>
            <consortium name="The Broad Institute Genome Sequencing Platform"/>
            <person name="Ward D."/>
            <person name="Feldgarden M."/>
            <person name="Earl A."/>
            <person name="Young S.K."/>
            <person name="Zeng Q."/>
            <person name="Koehrsen M."/>
            <person name="Alvarado L."/>
            <person name="Berlin A."/>
            <person name="Bochicchio J."/>
            <person name="Borenstein D."/>
            <person name="Chapman S.B."/>
            <person name="Chen Z."/>
            <person name="Engels R."/>
            <person name="Freedman E."/>
            <person name="Gellesch M."/>
            <person name="Goldberg J."/>
            <person name="Griggs A."/>
            <person name="Gujja S."/>
            <person name="Heilman E."/>
            <person name="Heiman D."/>
            <person name="Hepburn T."/>
            <person name="Howarth C."/>
            <person name="Jen D."/>
            <person name="Larson L."/>
            <person name="Lewis B."/>
            <person name="Mehta T."/>
            <person name="Park D."/>
            <person name="Pearson M."/>
            <person name="Roberts A."/>
            <person name="Saif S."/>
            <person name="Shea T."/>
            <person name="Shenoy N."/>
            <person name="Sisk P."/>
            <person name="Stolte C."/>
            <person name="Sykes S."/>
            <person name="Thomson T."/>
            <person name="Walk T."/>
            <person name="White J."/>
            <person name="Yandava C."/>
            <person name="Izard J."/>
            <person name="Baranova O.V."/>
            <person name="Blanton J.M."/>
            <person name="Tanner A.C."/>
            <person name="Dewhirst F.E."/>
            <person name="Haas B."/>
            <person name="Nusbaum C."/>
            <person name="Birren B."/>
        </authorList>
    </citation>
    <scope>NUCLEOTIDE SEQUENCE [LARGE SCALE GENOMIC DNA]</scope>
    <source>
        <strain evidence="1">1-1 BBBD Race 1</strain>
    </source>
</reference>
<accession>A0A180G0Y6</accession>
<protein>
    <submittedName>
        <fullName evidence="1 2">Uncharacterized protein</fullName>
    </submittedName>
</protein>
<name>A0A180G0Y6_PUCT1</name>
<dbReference type="STRING" id="630390.A0A180G0Y6"/>
<gene>
    <name evidence="1" type="ORF">PTTG_29990</name>
</gene>
<reference evidence="2" key="4">
    <citation type="submission" date="2025-05" db="UniProtKB">
        <authorList>
            <consortium name="EnsemblFungi"/>
        </authorList>
    </citation>
    <scope>IDENTIFICATION</scope>
    <source>
        <strain evidence="2">isolate 1-1 / race 1 (BBBD)</strain>
    </source>
</reference>
<evidence type="ECO:0000313" key="3">
    <source>
        <dbReference type="Proteomes" id="UP000005240"/>
    </source>
</evidence>
<keyword evidence="3" id="KW-1185">Reference proteome</keyword>
<dbReference type="AlphaFoldDB" id="A0A180G0Y6"/>
<reference evidence="1" key="2">
    <citation type="submission" date="2016-05" db="EMBL/GenBank/DDBJ databases">
        <title>Comparative analysis highlights variable genome content of wheat rusts and divergence of the mating loci.</title>
        <authorList>
            <person name="Cuomo C.A."/>
            <person name="Bakkeren G."/>
            <person name="Szabo L."/>
            <person name="Khalil H."/>
            <person name="Joly D."/>
            <person name="Goldberg J."/>
            <person name="Young S."/>
            <person name="Zeng Q."/>
            <person name="Fellers J."/>
        </authorList>
    </citation>
    <scope>NUCLEOTIDE SEQUENCE [LARGE SCALE GENOMIC DNA]</scope>
    <source>
        <strain evidence="1">1-1 BBBD Race 1</strain>
    </source>
</reference>
<dbReference type="Proteomes" id="UP000005240">
    <property type="component" value="Unassembled WGS sequence"/>
</dbReference>
<dbReference type="EnsemblFungi" id="PTTG_29990-t43_1">
    <property type="protein sequence ID" value="PTTG_29990-t43_1-p1"/>
    <property type="gene ID" value="PTTG_29990"/>
</dbReference>
<sequence length="256" mass="29254">MLKTKLKPSSNKYPLILDVEDIVPEPFIEEVPVPCGVRLAPCTLRMVHWLGGAALAFDSHPFCFSIPGRSMGEAQLFVEKMQETVRWTLDNCFTNQVKIPPIKKHGPPTQYYFKPYYECPCNGHYQAPINSWKDESGRKCGCKARFTITHHIATDLLRVDWHWKHSHKLNTKEDMKTLRFPNLSMTGSLPVLIWALDGKVSIASCHLKTSPPFVIGPVLLFQQPILSYTTMSTTWSRPGLLFKLDRIRMYSCQCLS</sequence>
<reference evidence="2 3" key="3">
    <citation type="journal article" date="2017" name="G3 (Bethesda)">
        <title>Comparative analysis highlights variable genome content of wheat rusts and divergence of the mating loci.</title>
        <authorList>
            <person name="Cuomo C.A."/>
            <person name="Bakkeren G."/>
            <person name="Khalil H.B."/>
            <person name="Panwar V."/>
            <person name="Joly D."/>
            <person name="Linning R."/>
            <person name="Sakthikumar S."/>
            <person name="Song X."/>
            <person name="Adiconis X."/>
            <person name="Fan L."/>
            <person name="Goldberg J.M."/>
            <person name="Levin J.Z."/>
            <person name="Young S."/>
            <person name="Zeng Q."/>
            <person name="Anikster Y."/>
            <person name="Bruce M."/>
            <person name="Wang M."/>
            <person name="Yin C."/>
            <person name="McCallum B."/>
            <person name="Szabo L.J."/>
            <person name="Hulbert S."/>
            <person name="Chen X."/>
            <person name="Fellers J.P."/>
        </authorList>
    </citation>
    <scope>NUCLEOTIDE SEQUENCE</scope>
    <source>
        <strain evidence="3">Isolate 1-1 / race 1 (BBBD)</strain>
        <strain evidence="2">isolate 1-1 / race 1 (BBBD)</strain>
    </source>
</reference>